<sequence>MKKTKKPIARILLLVLVVVGCSLLYMKFFKTNKGLLVSTWENVYNENNINLFYMEENALDSSTNLKALNETYNIQEIVSKVVDEKEKVLKTTEILNDIIEYDDVADSISLNGNGILKEKGTNKKVSGRDMAYIERDVLLASGFISRIGEFRQEDPQFENIPSYYVVEYWSPEYKKWIMIDFRDEGYFEKENNPLSATEVIDEKIKDIIYIGNDTQNNFRKKLNKYLSSYTIAIDNTLPMENSNSYITYIKDTEDIHLKKDSEFIKPTIFTTSKSLFEMNPTDKATGKDTKAYLILMKKPVQETTVISYVVAGFKDGAVIDKAYLRVNGESFEKFEKYKDIEIKEGTNDIELSLDGVNVISKIVIENNK</sequence>
<protein>
    <recommendedName>
        <fullName evidence="3">Transglutaminase-like superfamily protein</fullName>
    </recommendedName>
</protein>
<organism evidence="1 2">
    <name type="scientific">Clostridium vincentii</name>
    <dbReference type="NCBI Taxonomy" id="52704"/>
    <lineage>
        <taxon>Bacteria</taxon>
        <taxon>Bacillati</taxon>
        <taxon>Bacillota</taxon>
        <taxon>Clostridia</taxon>
        <taxon>Eubacteriales</taxon>
        <taxon>Clostridiaceae</taxon>
        <taxon>Clostridium</taxon>
    </lineage>
</organism>
<evidence type="ECO:0000313" key="1">
    <source>
        <dbReference type="EMBL" id="PRR81284.1"/>
    </source>
</evidence>
<gene>
    <name evidence="1" type="ORF">CLVI_26030</name>
</gene>
<proteinExistence type="predicted"/>
<reference evidence="1 2" key="1">
    <citation type="submission" date="2018-03" db="EMBL/GenBank/DDBJ databases">
        <title>Genome sequence of Clostridium vincentii DSM 10228.</title>
        <authorList>
            <person name="Poehlein A."/>
            <person name="Daniel R."/>
        </authorList>
    </citation>
    <scope>NUCLEOTIDE SEQUENCE [LARGE SCALE GENOMIC DNA]</scope>
    <source>
        <strain evidence="1 2">DSM 10228</strain>
    </source>
</reference>
<dbReference type="Proteomes" id="UP000239471">
    <property type="component" value="Unassembled WGS sequence"/>
</dbReference>
<accession>A0A2T0BBM3</accession>
<dbReference type="EMBL" id="PVXQ01000032">
    <property type="protein sequence ID" value="PRR81284.1"/>
    <property type="molecule type" value="Genomic_DNA"/>
</dbReference>
<evidence type="ECO:0000313" key="2">
    <source>
        <dbReference type="Proteomes" id="UP000239471"/>
    </source>
</evidence>
<name>A0A2T0BBM3_9CLOT</name>
<dbReference type="PROSITE" id="PS51257">
    <property type="entry name" value="PROKAR_LIPOPROTEIN"/>
    <property type="match status" value="1"/>
</dbReference>
<evidence type="ECO:0008006" key="3">
    <source>
        <dbReference type="Google" id="ProtNLM"/>
    </source>
</evidence>
<dbReference type="AlphaFoldDB" id="A0A2T0BBM3"/>
<dbReference type="RefSeq" id="WP_106060524.1">
    <property type="nucleotide sequence ID" value="NZ_PVXQ01000032.1"/>
</dbReference>
<keyword evidence="2" id="KW-1185">Reference proteome</keyword>
<dbReference type="OrthoDB" id="1924644at2"/>
<comment type="caution">
    <text evidence="1">The sequence shown here is derived from an EMBL/GenBank/DDBJ whole genome shotgun (WGS) entry which is preliminary data.</text>
</comment>